<sequence length="458" mass="52426">MIVTELRKDFLWGNSVSSMQTEGAWNEDGKGPSVYDIRPATEKVSDWKVAIDEYHRYPEDIELMKDLGMNCYRFQISWSRVQPDGEGAFNEKGIEFYSNLVDELLAAGIQPMVALYHFDMPLNLAKKYNGFINRQVVDNFFQFGKKMVDVLGDRVKYWLTFNEQNLYGFSHAFPSSGYLKGDKTLHDQYQIFHNVALAHAKVANYIHANKPGLQIGGMEAYQVAYPATPNPADVAATREYTEFVDNNLIRIFTEGKYSDEVLAFMKAHDLEDILKPDEMAEIGETRSDFFAFSYYATFTIDSTQIPTGTAPNYFAEVGTKKNPYLQANEWGWQIDPQGFETAILTLQNQTHLPIFPIENGIGVREHWDGEHEIDDDYRIAYHRDHIQAMKNAVAKGANVIGYLGWGLIDILSSQGDMEKRYGVVYVNRTNDDLRDLKRVPKKSYHWFKRVIASNGDVL</sequence>
<dbReference type="PATRIC" id="fig|1423792.3.peg.21"/>
<gene>
    <name evidence="5" type="ORF">FD09_GL000020</name>
</gene>
<evidence type="ECO:0000313" key="5">
    <source>
        <dbReference type="EMBL" id="KRL14375.1"/>
    </source>
</evidence>
<evidence type="ECO:0000256" key="1">
    <source>
        <dbReference type="ARBA" id="ARBA00010838"/>
    </source>
</evidence>
<accession>A0A0R1N2A9</accession>
<dbReference type="Pfam" id="PF00232">
    <property type="entry name" value="Glyco_hydro_1"/>
    <property type="match status" value="1"/>
</dbReference>
<keyword evidence="2" id="KW-0378">Hydrolase</keyword>
<dbReference type="GO" id="GO:0008422">
    <property type="term" value="F:beta-glucosidase activity"/>
    <property type="evidence" value="ECO:0007669"/>
    <property type="project" value="TreeGrafter"/>
</dbReference>
<reference evidence="5 6" key="1">
    <citation type="journal article" date="2015" name="Genome Announc.">
        <title>Expanding the biotechnology potential of lactobacilli through comparative genomics of 213 strains and associated genera.</title>
        <authorList>
            <person name="Sun Z."/>
            <person name="Harris H.M."/>
            <person name="McCann A."/>
            <person name="Guo C."/>
            <person name="Argimon S."/>
            <person name="Zhang W."/>
            <person name="Yang X."/>
            <person name="Jeffery I.B."/>
            <person name="Cooney J.C."/>
            <person name="Kagawa T.F."/>
            <person name="Liu W."/>
            <person name="Song Y."/>
            <person name="Salvetti E."/>
            <person name="Wrobel A."/>
            <person name="Rasinkangas P."/>
            <person name="Parkhill J."/>
            <person name="Rea M.C."/>
            <person name="O'Sullivan O."/>
            <person name="Ritari J."/>
            <person name="Douillard F.P."/>
            <person name="Paul Ross R."/>
            <person name="Yang R."/>
            <person name="Briner A.E."/>
            <person name="Felis G.E."/>
            <person name="de Vos W.M."/>
            <person name="Barrangou R."/>
            <person name="Klaenhammer T.R."/>
            <person name="Caufield P.W."/>
            <person name="Cui Y."/>
            <person name="Zhang H."/>
            <person name="O'Toole P.W."/>
        </authorList>
    </citation>
    <scope>NUCLEOTIDE SEQUENCE [LARGE SCALE GENOMIC DNA]</scope>
    <source>
        <strain evidence="5 6">DSM 12744</strain>
    </source>
</reference>
<dbReference type="PANTHER" id="PTHR10353:SF122">
    <property type="entry name" value="6-PHOSPHO-BETA-GLUCOSIDASE ASCB-RELATED"/>
    <property type="match status" value="1"/>
</dbReference>
<dbReference type="InterPro" id="IPR017853">
    <property type="entry name" value="GH"/>
</dbReference>
<dbReference type="GO" id="GO:0016052">
    <property type="term" value="P:carbohydrate catabolic process"/>
    <property type="evidence" value="ECO:0007669"/>
    <property type="project" value="TreeGrafter"/>
</dbReference>
<organism evidence="5 6">
    <name type="scientific">Schleiferilactobacillus perolens DSM 12744</name>
    <dbReference type="NCBI Taxonomy" id="1423792"/>
    <lineage>
        <taxon>Bacteria</taxon>
        <taxon>Bacillati</taxon>
        <taxon>Bacillota</taxon>
        <taxon>Bacilli</taxon>
        <taxon>Lactobacillales</taxon>
        <taxon>Lactobacillaceae</taxon>
        <taxon>Schleiferilactobacillus</taxon>
    </lineage>
</organism>
<keyword evidence="3" id="KW-0326">Glycosidase</keyword>
<dbReference type="InterPro" id="IPR001360">
    <property type="entry name" value="Glyco_hydro_1"/>
</dbReference>
<dbReference type="EMBL" id="AZEC01000001">
    <property type="protein sequence ID" value="KRL14375.1"/>
    <property type="molecule type" value="Genomic_DNA"/>
</dbReference>
<dbReference type="Gene3D" id="3.20.20.80">
    <property type="entry name" value="Glycosidases"/>
    <property type="match status" value="1"/>
</dbReference>
<keyword evidence="6" id="KW-1185">Reference proteome</keyword>
<dbReference type="AlphaFoldDB" id="A0A0R1N2A9"/>
<dbReference type="PRINTS" id="PR00131">
    <property type="entry name" value="GLHYDRLASE1"/>
</dbReference>
<comment type="similarity">
    <text evidence="1 4">Belongs to the glycosyl hydrolase 1 family.</text>
</comment>
<evidence type="ECO:0000256" key="4">
    <source>
        <dbReference type="RuleBase" id="RU003690"/>
    </source>
</evidence>
<comment type="caution">
    <text evidence="5">The sequence shown here is derived from an EMBL/GenBank/DDBJ whole genome shotgun (WGS) entry which is preliminary data.</text>
</comment>
<evidence type="ECO:0000256" key="3">
    <source>
        <dbReference type="ARBA" id="ARBA00023295"/>
    </source>
</evidence>
<proteinExistence type="inferred from homology"/>
<dbReference type="Proteomes" id="UP000051330">
    <property type="component" value="Unassembled WGS sequence"/>
</dbReference>
<dbReference type="PANTHER" id="PTHR10353">
    <property type="entry name" value="GLYCOSYL HYDROLASE"/>
    <property type="match status" value="1"/>
</dbReference>
<evidence type="ECO:0000313" key="6">
    <source>
        <dbReference type="Proteomes" id="UP000051330"/>
    </source>
</evidence>
<dbReference type="GO" id="GO:0005829">
    <property type="term" value="C:cytosol"/>
    <property type="evidence" value="ECO:0007669"/>
    <property type="project" value="TreeGrafter"/>
</dbReference>
<name>A0A0R1N2A9_9LACO</name>
<dbReference type="FunFam" id="3.20.20.80:FF:000004">
    <property type="entry name" value="Beta-glucosidase 6-phospho-beta-glucosidase"/>
    <property type="match status" value="1"/>
</dbReference>
<protein>
    <submittedName>
        <fullName evidence="5">Beta-glucosidase 6-phospho-beta-glucosidase beta-galactosidase</fullName>
    </submittedName>
</protein>
<evidence type="ECO:0000256" key="2">
    <source>
        <dbReference type="ARBA" id="ARBA00022801"/>
    </source>
</evidence>
<dbReference type="SUPFAM" id="SSF51445">
    <property type="entry name" value="(Trans)glycosidases"/>
    <property type="match status" value="1"/>
</dbReference>
<dbReference type="STRING" id="1423792.FD09_GL000020"/>